<dbReference type="STRING" id="1416801.SAMN05192553_103693"/>
<dbReference type="GO" id="GO:0016757">
    <property type="term" value="F:glycosyltransferase activity"/>
    <property type="evidence" value="ECO:0007669"/>
    <property type="project" value="UniProtKB-KW"/>
</dbReference>
<reference evidence="4" key="1">
    <citation type="submission" date="2016-10" db="EMBL/GenBank/DDBJ databases">
        <authorList>
            <person name="Varghese N."/>
            <person name="Submissions S."/>
        </authorList>
    </citation>
    <scope>NUCLEOTIDE SEQUENCE [LARGE SCALE GENOMIC DNA]</scope>
    <source>
        <strain evidence="4">IBRC-M 10761</strain>
    </source>
</reference>
<evidence type="ECO:0000313" key="3">
    <source>
        <dbReference type="EMBL" id="SEJ40097.1"/>
    </source>
</evidence>
<dbReference type="Pfam" id="PF13692">
    <property type="entry name" value="Glyco_trans_1_4"/>
    <property type="match status" value="1"/>
</dbReference>
<evidence type="ECO:0000256" key="1">
    <source>
        <dbReference type="ARBA" id="ARBA00022676"/>
    </source>
</evidence>
<evidence type="ECO:0000313" key="4">
    <source>
        <dbReference type="Proteomes" id="UP000199403"/>
    </source>
</evidence>
<name>A0A1H6YMD0_9BACT</name>
<dbReference type="PANTHER" id="PTHR12526:SF629">
    <property type="entry name" value="TEICHURONIC ACID BIOSYNTHESIS GLYCOSYLTRANSFERASE TUAH-RELATED"/>
    <property type="match status" value="1"/>
</dbReference>
<keyword evidence="2 3" id="KW-0808">Transferase</keyword>
<evidence type="ECO:0000256" key="2">
    <source>
        <dbReference type="ARBA" id="ARBA00022679"/>
    </source>
</evidence>
<dbReference type="RefSeq" id="WP_092174547.1">
    <property type="nucleotide sequence ID" value="NZ_FNZH01000003.1"/>
</dbReference>
<dbReference type="SUPFAM" id="SSF53756">
    <property type="entry name" value="UDP-Glycosyltransferase/glycogen phosphorylase"/>
    <property type="match status" value="1"/>
</dbReference>
<dbReference type="Gene3D" id="3.40.50.2000">
    <property type="entry name" value="Glycogen Phosphorylase B"/>
    <property type="match status" value="1"/>
</dbReference>
<dbReference type="AlphaFoldDB" id="A0A1H6YMD0"/>
<dbReference type="PANTHER" id="PTHR12526">
    <property type="entry name" value="GLYCOSYLTRANSFERASE"/>
    <property type="match status" value="1"/>
</dbReference>
<sequence>MKSLLIVTKSQYGYHIDPYKFGVYLKNDFRICHISWDFGLPKIQGEGVQTKYLPRKGTKASRFFRFLREINTEIQTGAYDLVFLVYFPGCSILLQQNPQQAFNVDIRTATDTDSLFVNYWKDRLLRWETGRFPHRSILSHGLAKRLGFDHYHFLPLGGERFCSQDKAFDELHLLYVGTLENRNLLTFIRGLHRFIRHSEGTPFPPISCTIVGDGPGNERADIEEYIQSNGLKKLIQTTGYVHNDQLYGFFEKATVGISFVPITPYYTHQPPTKTYEYLLSGLPVLATATEENAKIISDTCGVLIADTEEAVVEGLEKLLQNLNRFDSKIIRQVCSEHSWQTIAQTNLAPYLETISKAKKTSLQIG</sequence>
<accession>A0A1H6YMD0</accession>
<dbReference type="EMBL" id="FNZH01000003">
    <property type="protein sequence ID" value="SEJ40097.1"/>
    <property type="molecule type" value="Genomic_DNA"/>
</dbReference>
<protein>
    <submittedName>
        <fullName evidence="3">Glycosyl transferases group 1</fullName>
    </submittedName>
</protein>
<proteinExistence type="predicted"/>
<organism evidence="3 4">
    <name type="scientific">Cyclobacterium xiamenense</name>
    <dbReference type="NCBI Taxonomy" id="1297121"/>
    <lineage>
        <taxon>Bacteria</taxon>
        <taxon>Pseudomonadati</taxon>
        <taxon>Bacteroidota</taxon>
        <taxon>Cytophagia</taxon>
        <taxon>Cytophagales</taxon>
        <taxon>Cyclobacteriaceae</taxon>
        <taxon>Cyclobacterium</taxon>
    </lineage>
</organism>
<keyword evidence="4" id="KW-1185">Reference proteome</keyword>
<keyword evidence="1" id="KW-0328">Glycosyltransferase</keyword>
<dbReference type="OrthoDB" id="1099934at2"/>
<gene>
    <name evidence="3" type="ORF">SAMN05192553_103693</name>
</gene>
<dbReference type="Proteomes" id="UP000199403">
    <property type="component" value="Unassembled WGS sequence"/>
</dbReference>